<dbReference type="Proteomes" id="UP001292094">
    <property type="component" value="Unassembled WGS sequence"/>
</dbReference>
<sequence length="114" mass="12193">MLLSIVTSTPVPGLAPPPPFSMPYARLTLVATRHHQQICPGKGHISLLTQSFSTLSIRLLSSLHLYSSSTPLFPSSHFSSPPHTSLSPQTSPPAPHTSSLLSTPLFPSPHLPLQ</sequence>
<protein>
    <submittedName>
        <fullName evidence="2">Uncharacterized protein</fullName>
    </submittedName>
</protein>
<name>A0AAE1NNZ5_9EUCA</name>
<feature type="compositionally biased region" description="Low complexity" evidence="1">
    <location>
        <begin position="96"/>
        <end position="105"/>
    </location>
</feature>
<gene>
    <name evidence="2" type="ORF">Pmani_034642</name>
</gene>
<keyword evidence="3" id="KW-1185">Reference proteome</keyword>
<evidence type="ECO:0000313" key="2">
    <source>
        <dbReference type="EMBL" id="KAK4292604.1"/>
    </source>
</evidence>
<organism evidence="2 3">
    <name type="scientific">Petrolisthes manimaculis</name>
    <dbReference type="NCBI Taxonomy" id="1843537"/>
    <lineage>
        <taxon>Eukaryota</taxon>
        <taxon>Metazoa</taxon>
        <taxon>Ecdysozoa</taxon>
        <taxon>Arthropoda</taxon>
        <taxon>Crustacea</taxon>
        <taxon>Multicrustacea</taxon>
        <taxon>Malacostraca</taxon>
        <taxon>Eumalacostraca</taxon>
        <taxon>Eucarida</taxon>
        <taxon>Decapoda</taxon>
        <taxon>Pleocyemata</taxon>
        <taxon>Anomura</taxon>
        <taxon>Galatheoidea</taxon>
        <taxon>Porcellanidae</taxon>
        <taxon>Petrolisthes</taxon>
    </lineage>
</organism>
<feature type="region of interest" description="Disordered" evidence="1">
    <location>
        <begin position="74"/>
        <end position="114"/>
    </location>
</feature>
<evidence type="ECO:0000313" key="3">
    <source>
        <dbReference type="Proteomes" id="UP001292094"/>
    </source>
</evidence>
<feature type="compositionally biased region" description="Low complexity" evidence="1">
    <location>
        <begin position="74"/>
        <end position="88"/>
    </location>
</feature>
<accession>A0AAE1NNZ5</accession>
<proteinExistence type="predicted"/>
<reference evidence="2" key="1">
    <citation type="submission" date="2023-11" db="EMBL/GenBank/DDBJ databases">
        <title>Genome assemblies of two species of porcelain crab, Petrolisthes cinctipes and Petrolisthes manimaculis (Anomura: Porcellanidae).</title>
        <authorList>
            <person name="Angst P."/>
        </authorList>
    </citation>
    <scope>NUCLEOTIDE SEQUENCE</scope>
    <source>
        <strain evidence="2">PB745_02</strain>
        <tissue evidence="2">Gill</tissue>
    </source>
</reference>
<dbReference type="EMBL" id="JAWZYT010004777">
    <property type="protein sequence ID" value="KAK4292604.1"/>
    <property type="molecule type" value="Genomic_DNA"/>
</dbReference>
<evidence type="ECO:0000256" key="1">
    <source>
        <dbReference type="SAM" id="MobiDB-lite"/>
    </source>
</evidence>
<dbReference type="AlphaFoldDB" id="A0AAE1NNZ5"/>
<comment type="caution">
    <text evidence="2">The sequence shown here is derived from an EMBL/GenBank/DDBJ whole genome shotgun (WGS) entry which is preliminary data.</text>
</comment>